<dbReference type="InterPro" id="IPR000600">
    <property type="entry name" value="ROK"/>
</dbReference>
<dbReference type="InterPro" id="IPR036390">
    <property type="entry name" value="WH_DNA-bd_sf"/>
</dbReference>
<proteinExistence type="inferred from homology"/>
<dbReference type="STRING" id="1008305.A4H02_02690"/>
<dbReference type="AlphaFoldDB" id="A0A1E3G3W0"/>
<dbReference type="Pfam" id="PF13412">
    <property type="entry name" value="HTH_24"/>
    <property type="match status" value="1"/>
</dbReference>
<gene>
    <name evidence="2" type="ORF">A4H02_02690</name>
</gene>
<comment type="similarity">
    <text evidence="1">Belongs to the ROK (NagC/XylR) family.</text>
</comment>
<dbReference type="GO" id="GO:0016301">
    <property type="term" value="F:kinase activity"/>
    <property type="evidence" value="ECO:0007669"/>
    <property type="project" value="UniProtKB-KW"/>
</dbReference>
<dbReference type="InterPro" id="IPR049874">
    <property type="entry name" value="ROK_cs"/>
</dbReference>
<evidence type="ECO:0000313" key="3">
    <source>
        <dbReference type="Proteomes" id="UP000094570"/>
    </source>
</evidence>
<dbReference type="PANTHER" id="PTHR18964">
    <property type="entry name" value="ROK (REPRESSOR, ORF, KINASE) FAMILY"/>
    <property type="match status" value="1"/>
</dbReference>
<keyword evidence="2" id="KW-0808">Transferase</keyword>
<dbReference type="PANTHER" id="PTHR18964:SF110">
    <property type="entry name" value="TRANSCRIPTIONAL REGULATOR, XYLR-RELATED"/>
    <property type="match status" value="1"/>
</dbReference>
<dbReference type="Proteomes" id="UP000094570">
    <property type="component" value="Unassembled WGS sequence"/>
</dbReference>
<dbReference type="PROSITE" id="PS01125">
    <property type="entry name" value="ROK"/>
    <property type="match status" value="1"/>
</dbReference>
<protein>
    <submittedName>
        <fullName evidence="2">Sugar kinase</fullName>
    </submittedName>
</protein>
<dbReference type="SUPFAM" id="SSF53067">
    <property type="entry name" value="Actin-like ATPase domain"/>
    <property type="match status" value="2"/>
</dbReference>
<dbReference type="SUPFAM" id="SSF46785">
    <property type="entry name" value="Winged helix' DNA-binding domain"/>
    <property type="match status" value="1"/>
</dbReference>
<accession>A0A1E3G3W0</accession>
<name>A0A1E3G3W0_9BACT</name>
<evidence type="ECO:0000256" key="1">
    <source>
        <dbReference type="ARBA" id="ARBA00006479"/>
    </source>
</evidence>
<dbReference type="InterPro" id="IPR043129">
    <property type="entry name" value="ATPase_NBD"/>
</dbReference>
<organism evidence="2 3">
    <name type="scientific">Fervidobacterium thailandense</name>
    <dbReference type="NCBI Taxonomy" id="1008305"/>
    <lineage>
        <taxon>Bacteria</taxon>
        <taxon>Thermotogati</taxon>
        <taxon>Thermotogota</taxon>
        <taxon>Thermotogae</taxon>
        <taxon>Thermotogales</taxon>
        <taxon>Fervidobacteriaceae</taxon>
        <taxon>Fervidobacterium</taxon>
    </lineage>
</organism>
<evidence type="ECO:0000313" key="2">
    <source>
        <dbReference type="EMBL" id="ODN30944.1"/>
    </source>
</evidence>
<keyword evidence="2" id="KW-0418">Kinase</keyword>
<comment type="caution">
    <text evidence="2">The sequence shown here is derived from an EMBL/GenBank/DDBJ whole genome shotgun (WGS) entry which is preliminary data.</text>
</comment>
<sequence>MKENNYTLILRSIFHNKRIERVNLAKETGLSPSTVTRCVSKLVEKGYILETGFSEGLSSGRKPISLEINPDAIRVLLVDVGARITNFALGKANGLIEKLESIATPITFEELLREVYYLLDCFRNIDIIAFSIPGMVDVNSNKIIFVPSRGWRNLEVSIRGVEVFLDNEANLAIIAEAFSHEEIRKSQCSVFVTVREGFGTGLWINGRIYRGPSYTAGEFGHTTIDVKSTKTCHCGNNGCIEEYTSVTSFFNTYGEHLRREINSLLQMRDKKIDEYLEILARAVANIVNALNPEYVIVGGELAGLKDEFYEELERRVKKYSLFPAAHILKVKPATFKTDTYLYGALYAVIQEVFIPRVIESIS</sequence>
<dbReference type="InterPro" id="IPR036388">
    <property type="entry name" value="WH-like_DNA-bd_sf"/>
</dbReference>
<dbReference type="Pfam" id="PF00480">
    <property type="entry name" value="ROK"/>
    <property type="match status" value="1"/>
</dbReference>
<keyword evidence="3" id="KW-1185">Reference proteome</keyword>
<dbReference type="Gene3D" id="3.30.420.40">
    <property type="match status" value="2"/>
</dbReference>
<dbReference type="OrthoDB" id="9796533at2"/>
<dbReference type="EMBL" id="LWAF01000003">
    <property type="protein sequence ID" value="ODN30944.1"/>
    <property type="molecule type" value="Genomic_DNA"/>
</dbReference>
<dbReference type="Gene3D" id="1.10.10.10">
    <property type="entry name" value="Winged helix-like DNA-binding domain superfamily/Winged helix DNA-binding domain"/>
    <property type="match status" value="1"/>
</dbReference>
<reference evidence="3" key="1">
    <citation type="submission" date="2016-04" db="EMBL/GenBank/DDBJ databases">
        <title>The genome sequence project of a novel Fervidobacterium isolate from a hot spring in Thailand.</title>
        <authorList>
            <person name="Gonzalez J.M."/>
            <person name="Cuecas A."/>
            <person name="Kanoksilapatham W."/>
        </authorList>
    </citation>
    <scope>NUCLEOTIDE SEQUENCE [LARGE SCALE GENOMIC DNA]</scope>
    <source>
        <strain evidence="3">FC2004</strain>
    </source>
</reference>